<dbReference type="PROSITE" id="PS00198">
    <property type="entry name" value="4FE4S_FER_1"/>
    <property type="match status" value="1"/>
</dbReference>
<organism evidence="5 6">
    <name type="scientific">Escherichia albertii</name>
    <dbReference type="NCBI Taxonomy" id="208962"/>
    <lineage>
        <taxon>Bacteria</taxon>
        <taxon>Pseudomonadati</taxon>
        <taxon>Pseudomonadota</taxon>
        <taxon>Gammaproteobacteria</taxon>
        <taxon>Enterobacterales</taxon>
        <taxon>Enterobacteriaceae</taxon>
        <taxon>Escherichia</taxon>
    </lineage>
</organism>
<dbReference type="Gene3D" id="3.40.50.300">
    <property type="entry name" value="P-loop containing nucleotide triphosphate hydrolases"/>
    <property type="match status" value="1"/>
</dbReference>
<comment type="caution">
    <text evidence="5">The sequence shown here is derived from an EMBL/GenBank/DDBJ whole genome shotgun (WGS) entry which is preliminary data.</text>
</comment>
<keyword evidence="3" id="KW-0411">Iron-sulfur</keyword>
<evidence type="ECO:0000259" key="4">
    <source>
        <dbReference type="PROSITE" id="PS51379"/>
    </source>
</evidence>
<dbReference type="InterPro" id="IPR017896">
    <property type="entry name" value="4Fe4S_Fe-S-bd"/>
</dbReference>
<evidence type="ECO:0000256" key="2">
    <source>
        <dbReference type="ARBA" id="ARBA00023004"/>
    </source>
</evidence>
<dbReference type="RefSeq" id="WP_059252067.1">
    <property type="nucleotide sequence ID" value="NZ_BBVM01000047.1"/>
</dbReference>
<dbReference type="SUPFAM" id="SSF54862">
    <property type="entry name" value="4Fe-4S ferredoxins"/>
    <property type="match status" value="1"/>
</dbReference>
<name>A0ABX5HC80_ESCAL</name>
<feature type="domain" description="4Fe-4S ferredoxin-type" evidence="4">
    <location>
        <begin position="90"/>
        <end position="119"/>
    </location>
</feature>
<dbReference type="InterPro" id="IPR002586">
    <property type="entry name" value="CobQ/CobB/MinD/ParA_Nub-bd_dom"/>
</dbReference>
<dbReference type="PANTHER" id="PTHR43534">
    <property type="entry name" value="MIND SUPERFAMILY P-LOOP ATPASE CONTAINING AN INSERTED FERREDOXIN DOMAIN"/>
    <property type="match status" value="1"/>
</dbReference>
<dbReference type="Proteomes" id="UP000240382">
    <property type="component" value="Unassembled WGS sequence"/>
</dbReference>
<dbReference type="InterPro" id="IPR027417">
    <property type="entry name" value="P-loop_NTPase"/>
</dbReference>
<evidence type="ECO:0000256" key="1">
    <source>
        <dbReference type="ARBA" id="ARBA00022723"/>
    </source>
</evidence>
<reference evidence="5 6" key="1">
    <citation type="submission" date="2018-03" db="EMBL/GenBank/DDBJ databases">
        <title>Whole Genome Sequencing of Escherichia coli isolates from wildlife.</title>
        <authorList>
            <person name="Whitehouse C.A."/>
            <person name="Lacher D.W."/>
            <person name="Mammel M.K."/>
            <person name="Barnaba T."/>
            <person name="Lorch J.M."/>
        </authorList>
    </citation>
    <scope>NUCLEOTIDE SEQUENCE [LARGE SCALE GENOMIC DNA]</scope>
    <source>
        <strain evidence="5 6">20507-2</strain>
    </source>
</reference>
<dbReference type="PROSITE" id="PS51379">
    <property type="entry name" value="4FE4S_FER_2"/>
    <property type="match status" value="2"/>
</dbReference>
<dbReference type="SUPFAM" id="SSF52540">
    <property type="entry name" value="P-loop containing nucleoside triphosphate hydrolases"/>
    <property type="match status" value="1"/>
</dbReference>
<keyword evidence="1" id="KW-0479">Metal-binding</keyword>
<evidence type="ECO:0000313" key="6">
    <source>
        <dbReference type="Proteomes" id="UP000240382"/>
    </source>
</evidence>
<protein>
    <submittedName>
        <fullName evidence="5">4Fe-4S dicluster domain-containing protein</fullName>
    </submittedName>
</protein>
<dbReference type="InterPro" id="IPR017900">
    <property type="entry name" value="4Fe4S_Fe_S_CS"/>
</dbReference>
<evidence type="ECO:0000313" key="5">
    <source>
        <dbReference type="EMBL" id="PSY37469.1"/>
    </source>
</evidence>
<accession>A0ABX5HC80</accession>
<dbReference type="PANTHER" id="PTHR43534:SF1">
    <property type="entry name" value="4FE-4S CLUSTER CONTAINING PARA FAMILY ATPASE PROTEIN"/>
    <property type="match status" value="1"/>
</dbReference>
<dbReference type="Gene3D" id="3.30.70.20">
    <property type="match status" value="1"/>
</dbReference>
<sequence>MKELVVLSGKGGTGKTSITASFARLARQSVIADCDVDAADLHLVLSPSLNQKIPFYSGNLASIRQDECISCGICESLCRFGAIMTNPVDGTVVIDPTSCEGCGVCLYICPVASIDFTKRFCGHWMISDTDFGLLVHAHLGITAENSGKLVTQVRKAARQIAEQQQRELIIVDGPPGNGCTVIASITGASQVLLVTEPSLSGLHDMVRVLELTRHFSIPTAVCINKWDINPDVTEQLEIQAIQSGANLAGRIRYDPSVSLAQNQGKAVIDISCPSAEDIRNVWNALKLQ</sequence>
<proteinExistence type="predicted"/>
<dbReference type="EMBL" id="PYQT01000048">
    <property type="protein sequence ID" value="PSY37469.1"/>
    <property type="molecule type" value="Genomic_DNA"/>
</dbReference>
<dbReference type="Pfam" id="PF00037">
    <property type="entry name" value="Fer4"/>
    <property type="match status" value="2"/>
</dbReference>
<dbReference type="CDD" id="cd03110">
    <property type="entry name" value="SIMIBI_bact_arch"/>
    <property type="match status" value="1"/>
</dbReference>
<keyword evidence="6" id="KW-1185">Reference proteome</keyword>
<gene>
    <name evidence="5" type="ORF">C7B09_23755</name>
</gene>
<evidence type="ECO:0000256" key="3">
    <source>
        <dbReference type="ARBA" id="ARBA00023014"/>
    </source>
</evidence>
<dbReference type="Pfam" id="PF01656">
    <property type="entry name" value="CbiA"/>
    <property type="match status" value="1"/>
</dbReference>
<keyword evidence="2" id="KW-0408">Iron</keyword>
<feature type="domain" description="4Fe-4S ferredoxin-type" evidence="4">
    <location>
        <begin position="59"/>
        <end position="88"/>
    </location>
</feature>